<accession>A0A1T5A443</accession>
<evidence type="ECO:0000256" key="1">
    <source>
        <dbReference type="SAM" id="SignalP"/>
    </source>
</evidence>
<dbReference type="Proteomes" id="UP000190852">
    <property type="component" value="Unassembled WGS sequence"/>
</dbReference>
<evidence type="ECO:0000313" key="3">
    <source>
        <dbReference type="Proteomes" id="UP000190852"/>
    </source>
</evidence>
<evidence type="ECO:0000313" key="2">
    <source>
        <dbReference type="EMBL" id="SKB29801.1"/>
    </source>
</evidence>
<protein>
    <submittedName>
        <fullName evidence="2">Uncharacterized protein</fullName>
    </submittedName>
</protein>
<reference evidence="3" key="1">
    <citation type="submission" date="2017-02" db="EMBL/GenBank/DDBJ databases">
        <authorList>
            <person name="Varghese N."/>
            <person name="Submissions S."/>
        </authorList>
    </citation>
    <scope>NUCLEOTIDE SEQUENCE [LARGE SCALE GENOMIC DNA]</scope>
    <source>
        <strain evidence="3">DSM 24967</strain>
    </source>
</reference>
<dbReference type="RefSeq" id="WP_079682148.1">
    <property type="nucleotide sequence ID" value="NZ_FUYQ01000002.1"/>
</dbReference>
<gene>
    <name evidence="2" type="ORF">SAMN05660349_00410</name>
</gene>
<keyword evidence="3" id="KW-1185">Reference proteome</keyword>
<sequence length="213" mass="24231">MKNNLILLLLSVCFSSSILQAQELSQSYLYDEFKDGLVLFKDGRRSSAMLNYNTTVEEMLYKNGEQIWAIANPLEIAAIDIQGDMFVYVNKHIFYQVVKVGVGEVYVEWKTTYMSQGKGAGYGGYSATAAITNYSTFQEGASVSKLTPNEKFSVKPDNRYWIKNAKGKYVNVTTIKMLQKNFPAKNVKAFCEENNLVHTKHADMLKILEYCFR</sequence>
<dbReference type="AlphaFoldDB" id="A0A1T5A443"/>
<dbReference type="EMBL" id="FUYQ01000002">
    <property type="protein sequence ID" value="SKB29801.1"/>
    <property type="molecule type" value="Genomic_DNA"/>
</dbReference>
<feature type="chain" id="PRO_5013318552" evidence="1">
    <location>
        <begin position="22"/>
        <end position="213"/>
    </location>
</feature>
<keyword evidence="1" id="KW-0732">Signal</keyword>
<feature type="signal peptide" evidence="1">
    <location>
        <begin position="1"/>
        <end position="21"/>
    </location>
</feature>
<name>A0A1T5A443_9BACT</name>
<organism evidence="2 3">
    <name type="scientific">Parabacteroides chartae</name>
    <dbReference type="NCBI Taxonomy" id="1037355"/>
    <lineage>
        <taxon>Bacteria</taxon>
        <taxon>Pseudomonadati</taxon>
        <taxon>Bacteroidota</taxon>
        <taxon>Bacteroidia</taxon>
        <taxon>Bacteroidales</taxon>
        <taxon>Tannerellaceae</taxon>
        <taxon>Parabacteroides</taxon>
    </lineage>
</organism>
<proteinExistence type="predicted"/>